<evidence type="ECO:0000256" key="1">
    <source>
        <dbReference type="SAM" id="MobiDB-lite"/>
    </source>
</evidence>
<sequence>MSSQNPSQTYPMPSPSVSTFTFPSTTEPVFSTYTSNHSLSLQITLNHHKQPQTQQLQQYHTTTVSNNNAKFPYLKKEEYETWAMKMEYWIMNSGHTLLKQRVVMISKLCDPQQQITYEDFDQIGKLYLEELDIKWQMAMLPVRINRYEKKAGRKKQFNNKMQQGKQLDSKARYSLFKLKELDKTEEPKALLPVDSISDEVFDLSAPSIFDTTPEDVAEKPLYDMFVKAVGMHVVPPPITGTFMPPSNNPDIDDTQFTYGSKSTNYAETNSVSNDYVSCDNSDKSSDSETTGFASCVSSVKSSSSKTNEHLAFAPNSVAFQTMSETAVQQPSSTNDDSSFSFKENVKPPRNLCNKSGITSQVSNDLGPLMEFQLPDNSQVVLRVPRRNNLYCFNLTDIKPERDVTSAKQDKSPRASTPTFTNETQLCLACNKGKQHKLSYKAITVAPLDHSTPPLVVIDDFSRGFRREYSTGKNPITKGVRVTKPHNKTPYELVSGKAFKKQALRSKPIASRHASDQADIATSRMEFLLDHDKEEFPSCIFDASRPDIQFSSECIVLTAKLPPLTIQLEFASIRTHQQLVDVNSWSKNLNFLACKKQTIVATSFPRSRICMPASRAVGGQIDDSLSVWRIPNIEKCGLIQMIKYSTLRYGVKSLSSRLQEFLLVAVHLFLLWVSAEAAIEYMNEEKLSWKEESEDLQRKRQPDVLNSAKILYRYVGMTNGSTEFDKIRTAAADLQSQNLRRSLKRPGADLEHASSKKSKSTEAPKPGVPADSQQPSFEVPS</sequence>
<reference evidence="2" key="2">
    <citation type="submission" date="2022-01" db="EMBL/GenBank/DDBJ databases">
        <authorList>
            <person name="Yamashiro T."/>
            <person name="Shiraishi A."/>
            <person name="Satake H."/>
            <person name="Nakayama K."/>
        </authorList>
    </citation>
    <scope>NUCLEOTIDE SEQUENCE</scope>
</reference>
<keyword evidence="3" id="KW-1185">Reference proteome</keyword>
<dbReference type="EMBL" id="BQNB010018729">
    <property type="protein sequence ID" value="GJT77630.1"/>
    <property type="molecule type" value="Genomic_DNA"/>
</dbReference>
<name>A0ABQ5GPN3_9ASTR</name>
<feature type="compositionally biased region" description="Basic and acidic residues" evidence="1">
    <location>
        <begin position="745"/>
        <end position="761"/>
    </location>
</feature>
<organism evidence="2 3">
    <name type="scientific">Tanacetum coccineum</name>
    <dbReference type="NCBI Taxonomy" id="301880"/>
    <lineage>
        <taxon>Eukaryota</taxon>
        <taxon>Viridiplantae</taxon>
        <taxon>Streptophyta</taxon>
        <taxon>Embryophyta</taxon>
        <taxon>Tracheophyta</taxon>
        <taxon>Spermatophyta</taxon>
        <taxon>Magnoliopsida</taxon>
        <taxon>eudicotyledons</taxon>
        <taxon>Gunneridae</taxon>
        <taxon>Pentapetalae</taxon>
        <taxon>asterids</taxon>
        <taxon>campanulids</taxon>
        <taxon>Asterales</taxon>
        <taxon>Asteraceae</taxon>
        <taxon>Asteroideae</taxon>
        <taxon>Anthemideae</taxon>
        <taxon>Anthemidinae</taxon>
        <taxon>Tanacetum</taxon>
    </lineage>
</organism>
<protein>
    <submittedName>
        <fullName evidence="2">Uncharacterized protein</fullName>
    </submittedName>
</protein>
<evidence type="ECO:0000313" key="3">
    <source>
        <dbReference type="Proteomes" id="UP001151760"/>
    </source>
</evidence>
<accession>A0ABQ5GPN3</accession>
<comment type="caution">
    <text evidence="2">The sequence shown here is derived from an EMBL/GenBank/DDBJ whole genome shotgun (WGS) entry which is preliminary data.</text>
</comment>
<proteinExistence type="predicted"/>
<reference evidence="2" key="1">
    <citation type="journal article" date="2022" name="Int. J. Mol. Sci.">
        <title>Draft Genome of Tanacetum Coccineum: Genomic Comparison of Closely Related Tanacetum-Family Plants.</title>
        <authorList>
            <person name="Yamashiro T."/>
            <person name="Shiraishi A."/>
            <person name="Nakayama K."/>
            <person name="Satake H."/>
        </authorList>
    </citation>
    <scope>NUCLEOTIDE SEQUENCE</scope>
</reference>
<gene>
    <name evidence="2" type="ORF">Tco_1044355</name>
</gene>
<evidence type="ECO:0000313" key="2">
    <source>
        <dbReference type="EMBL" id="GJT77630.1"/>
    </source>
</evidence>
<feature type="compositionally biased region" description="Polar residues" evidence="1">
    <location>
        <begin position="770"/>
        <end position="780"/>
    </location>
</feature>
<feature type="region of interest" description="Disordered" evidence="1">
    <location>
        <begin position="737"/>
        <end position="780"/>
    </location>
</feature>
<dbReference type="Proteomes" id="UP001151760">
    <property type="component" value="Unassembled WGS sequence"/>
</dbReference>